<evidence type="ECO:0000256" key="9">
    <source>
        <dbReference type="ARBA" id="ARBA00023295"/>
    </source>
</evidence>
<keyword evidence="3" id="KW-0964">Secreted</keyword>
<keyword evidence="7" id="KW-1015">Disulfide bond</keyword>
<dbReference type="GO" id="GO:0005576">
    <property type="term" value="C:extracellular region"/>
    <property type="evidence" value="ECO:0007669"/>
    <property type="project" value="UniProtKB-SubCell"/>
</dbReference>
<evidence type="ECO:0000256" key="15">
    <source>
        <dbReference type="ARBA" id="ARBA00048766"/>
    </source>
</evidence>
<comment type="function">
    <text evidence="11">Specific in hydrolyzing the terminal glycosidic bond of polygalacturonic acid and oligogalacturonates.</text>
</comment>
<proteinExistence type="inferred from homology"/>
<evidence type="ECO:0000256" key="14">
    <source>
        <dbReference type="ARBA" id="ARBA00042262"/>
    </source>
</evidence>
<evidence type="ECO:0000256" key="7">
    <source>
        <dbReference type="ARBA" id="ARBA00023157"/>
    </source>
</evidence>
<dbReference type="GO" id="GO:0047911">
    <property type="term" value="F:galacturan 1,4-alpha-galacturonidase activity"/>
    <property type="evidence" value="ECO:0007669"/>
    <property type="project" value="UniProtKB-EC"/>
</dbReference>
<dbReference type="EMBL" id="KV429061">
    <property type="protein sequence ID" value="KZT68965.1"/>
    <property type="molecule type" value="Genomic_DNA"/>
</dbReference>
<evidence type="ECO:0000256" key="5">
    <source>
        <dbReference type="ARBA" id="ARBA00022737"/>
    </source>
</evidence>
<gene>
    <name evidence="18" type="ORF">DAEQUDRAFT_738320</name>
</gene>
<dbReference type="EC" id="3.2.1.67" evidence="12"/>
<dbReference type="AlphaFoldDB" id="A0A165Q3J0"/>
<dbReference type="Gene3D" id="2.160.20.10">
    <property type="entry name" value="Single-stranded right-handed beta-helix, Pectin lyase-like"/>
    <property type="match status" value="1"/>
</dbReference>
<keyword evidence="19" id="KW-1185">Reference proteome</keyword>
<dbReference type="GO" id="GO:0005975">
    <property type="term" value="P:carbohydrate metabolic process"/>
    <property type="evidence" value="ECO:0007669"/>
    <property type="project" value="InterPro"/>
</dbReference>
<dbReference type="Proteomes" id="UP000076727">
    <property type="component" value="Unassembled WGS sequence"/>
</dbReference>
<evidence type="ECO:0000256" key="1">
    <source>
        <dbReference type="ARBA" id="ARBA00004613"/>
    </source>
</evidence>
<dbReference type="PANTHER" id="PTHR31736:SF11">
    <property type="entry name" value="EXOPOLYGALACTURONASE C-RELATED"/>
    <property type="match status" value="1"/>
</dbReference>
<keyword evidence="8" id="KW-0325">Glycoprotein</keyword>
<dbReference type="GO" id="GO:0004650">
    <property type="term" value="F:polygalacturonase activity"/>
    <property type="evidence" value="ECO:0007669"/>
    <property type="project" value="InterPro"/>
</dbReference>
<comment type="similarity">
    <text evidence="2 16">Belongs to the glycosyl hydrolase 28 family.</text>
</comment>
<dbReference type="STRING" id="1314783.A0A165Q3J0"/>
<evidence type="ECO:0000256" key="3">
    <source>
        <dbReference type="ARBA" id="ARBA00022525"/>
    </source>
</evidence>
<reference evidence="18 19" key="1">
    <citation type="journal article" date="2016" name="Mol. Biol. Evol.">
        <title>Comparative Genomics of Early-Diverging Mushroom-Forming Fungi Provides Insights into the Origins of Lignocellulose Decay Capabilities.</title>
        <authorList>
            <person name="Nagy L.G."/>
            <person name="Riley R."/>
            <person name="Tritt A."/>
            <person name="Adam C."/>
            <person name="Daum C."/>
            <person name="Floudas D."/>
            <person name="Sun H."/>
            <person name="Yadav J.S."/>
            <person name="Pangilinan J."/>
            <person name="Larsson K.H."/>
            <person name="Matsuura K."/>
            <person name="Barry K."/>
            <person name="Labutti K."/>
            <person name="Kuo R."/>
            <person name="Ohm R.A."/>
            <person name="Bhattacharya S.S."/>
            <person name="Shirouzu T."/>
            <person name="Yoshinaga Y."/>
            <person name="Martin F.M."/>
            <person name="Grigoriev I.V."/>
            <person name="Hibbett D.S."/>
        </authorList>
    </citation>
    <scope>NUCLEOTIDE SEQUENCE [LARGE SCALE GENOMIC DNA]</scope>
    <source>
        <strain evidence="18 19">L-15889</strain>
    </source>
</reference>
<evidence type="ECO:0000256" key="11">
    <source>
        <dbReference type="ARBA" id="ARBA00037312"/>
    </source>
</evidence>
<comment type="catalytic activity">
    <reaction evidence="15">
        <text>[(1-&gt;4)-alpha-D-galacturonosyl](n) + H2O = alpha-D-galacturonate + [(1-&gt;4)-alpha-D-galacturonosyl](n-1)</text>
        <dbReference type="Rhea" id="RHEA:14117"/>
        <dbReference type="Rhea" id="RHEA-COMP:14570"/>
        <dbReference type="Rhea" id="RHEA-COMP:14572"/>
        <dbReference type="ChEBI" id="CHEBI:15377"/>
        <dbReference type="ChEBI" id="CHEBI:58658"/>
        <dbReference type="ChEBI" id="CHEBI:140523"/>
        <dbReference type="EC" id="3.2.1.67"/>
    </reaction>
</comment>
<comment type="subcellular location">
    <subcellularLocation>
        <location evidence="1">Secreted</location>
    </subcellularLocation>
</comment>
<evidence type="ECO:0000313" key="18">
    <source>
        <dbReference type="EMBL" id="KZT68965.1"/>
    </source>
</evidence>
<dbReference type="Pfam" id="PF00295">
    <property type="entry name" value="Glyco_hydro_28"/>
    <property type="match status" value="1"/>
</dbReference>
<evidence type="ECO:0000256" key="2">
    <source>
        <dbReference type="ARBA" id="ARBA00008834"/>
    </source>
</evidence>
<feature type="signal peptide" evidence="17">
    <location>
        <begin position="1"/>
        <end position="22"/>
    </location>
</feature>
<keyword evidence="5" id="KW-0677">Repeat</keyword>
<sequence>MFPKCLTVPLLFAATLISSAFSTRSIGDLVSQSRSYVCVIPSSYASSNGTADDSPAIQATFTKCAQDSVIVFSEGVDYNVFSPVTATNLSNVAIAVQGNLHLPQNITYVQSVVNGTSYAAGTGYWFTFSGPQIDFVGSDNVTTGWIYSYGQAWWDANTYPGTGLDNRPHLMSFNTTNGTMQYFKSSKPIGWNVQLLGSNITVTDTIIDAYSTTGSFPFNTDGFDVTATDVKILNSIIYNADDAVAVQSGSHNILFQGGTIGYQTHGMSIGSLGQNQASFANVSNIHFDDITVVNGVYASRFKSWIGGQGLAQNITWSNIRIYNVTFPIFVTQTYINQGGSQTQLENGTVTDRPNNSTVNMQNFTWANFTGTINTFQPGDGSCVTDPCWYNVGLPNLTHTEAIIIECNANNSCQDFQLSDINVFPQTMAQPRVICIDAEAELNLDLGFVCANGTYVPTL</sequence>
<dbReference type="GO" id="GO:0071555">
    <property type="term" value="P:cell wall organization"/>
    <property type="evidence" value="ECO:0007669"/>
    <property type="project" value="UniProtKB-KW"/>
</dbReference>
<evidence type="ECO:0000256" key="12">
    <source>
        <dbReference type="ARBA" id="ARBA00038933"/>
    </source>
</evidence>
<evidence type="ECO:0000256" key="10">
    <source>
        <dbReference type="ARBA" id="ARBA00023316"/>
    </source>
</evidence>
<keyword evidence="9 16" id="KW-0326">Glycosidase</keyword>
<dbReference type="InterPro" id="IPR000743">
    <property type="entry name" value="Glyco_hydro_28"/>
</dbReference>
<evidence type="ECO:0000256" key="16">
    <source>
        <dbReference type="RuleBase" id="RU361169"/>
    </source>
</evidence>
<dbReference type="SUPFAM" id="SSF51126">
    <property type="entry name" value="Pectin lyase-like"/>
    <property type="match status" value="1"/>
</dbReference>
<evidence type="ECO:0000313" key="19">
    <source>
        <dbReference type="Proteomes" id="UP000076727"/>
    </source>
</evidence>
<accession>A0A165Q3J0</accession>
<keyword evidence="4 17" id="KW-0732">Signal</keyword>
<dbReference type="PANTHER" id="PTHR31736">
    <property type="match status" value="1"/>
</dbReference>
<evidence type="ECO:0000256" key="8">
    <source>
        <dbReference type="ARBA" id="ARBA00023180"/>
    </source>
</evidence>
<dbReference type="OrthoDB" id="187139at2759"/>
<evidence type="ECO:0000256" key="6">
    <source>
        <dbReference type="ARBA" id="ARBA00022801"/>
    </source>
</evidence>
<keyword evidence="6 16" id="KW-0378">Hydrolase</keyword>
<protein>
    <recommendedName>
        <fullName evidence="12">galacturonan 1,4-alpha-galacturonidase</fullName>
        <ecNumber evidence="12">3.2.1.67</ecNumber>
    </recommendedName>
    <alternativeName>
        <fullName evidence="13">Galacturan 1,4-alpha-galacturonidase C</fullName>
    </alternativeName>
    <alternativeName>
        <fullName evidence="14">Poly(1,4-alpha-D-galacturonide)galacturonohydrolase C</fullName>
    </alternativeName>
</protein>
<keyword evidence="10" id="KW-0961">Cell wall biogenesis/degradation</keyword>
<evidence type="ECO:0000256" key="17">
    <source>
        <dbReference type="SAM" id="SignalP"/>
    </source>
</evidence>
<name>A0A165Q3J0_9APHY</name>
<dbReference type="InterPro" id="IPR012334">
    <property type="entry name" value="Pectin_lyas_fold"/>
</dbReference>
<feature type="chain" id="PRO_5007864617" description="galacturonan 1,4-alpha-galacturonidase" evidence="17">
    <location>
        <begin position="23"/>
        <end position="458"/>
    </location>
</feature>
<organism evidence="18 19">
    <name type="scientific">Daedalea quercina L-15889</name>
    <dbReference type="NCBI Taxonomy" id="1314783"/>
    <lineage>
        <taxon>Eukaryota</taxon>
        <taxon>Fungi</taxon>
        <taxon>Dikarya</taxon>
        <taxon>Basidiomycota</taxon>
        <taxon>Agaricomycotina</taxon>
        <taxon>Agaricomycetes</taxon>
        <taxon>Polyporales</taxon>
        <taxon>Fomitopsis</taxon>
    </lineage>
</organism>
<evidence type="ECO:0000256" key="13">
    <source>
        <dbReference type="ARBA" id="ARBA00041474"/>
    </source>
</evidence>
<evidence type="ECO:0000256" key="4">
    <source>
        <dbReference type="ARBA" id="ARBA00022729"/>
    </source>
</evidence>
<dbReference type="InterPro" id="IPR011050">
    <property type="entry name" value="Pectin_lyase_fold/virulence"/>
</dbReference>